<protein>
    <submittedName>
        <fullName evidence="2">Uncharacterized protein</fullName>
    </submittedName>
</protein>
<gene>
    <name evidence="2" type="ORF">BMW23_0428</name>
</gene>
<accession>A0A2H4UU72</accession>
<sequence length="141" mass="14748">MSEQNQTTQMQNQAVQSQQQMSQVRVANVDLPNDISVVTTAAKNLYIALNKANRGGVYELNESHQVFNDLNLISNIVLQLIAPQLQQQSTSSTSTVPTAPAAAPTAPAAPTVSAVPTVPTVPTVPAAPTASITPTQTTVVS</sequence>
<dbReference type="EMBL" id="MF782455">
    <property type="protein sequence ID" value="ATZ80480.1"/>
    <property type="molecule type" value="Genomic_DNA"/>
</dbReference>
<keyword evidence="3" id="KW-1185">Reference proteome</keyword>
<evidence type="ECO:0000313" key="2">
    <source>
        <dbReference type="EMBL" id="ATZ80480.1"/>
    </source>
</evidence>
<name>A0A2H4UU72_9VIRU</name>
<feature type="compositionally biased region" description="Low complexity" evidence="1">
    <location>
        <begin position="89"/>
        <end position="107"/>
    </location>
</feature>
<proteinExistence type="predicted"/>
<reference evidence="2" key="1">
    <citation type="journal article" date="2017" name="Elife">
        <title>The kinetoplastid-infecting Bodo saltans virus (BsV), a window into the most abundant giant viruses in the sea.</title>
        <authorList>
            <person name="Deeg C.M."/>
            <person name="Chow C.-E.T."/>
            <person name="Suttle C.A."/>
        </authorList>
    </citation>
    <scope>NUCLEOTIDE SEQUENCE</scope>
    <source>
        <strain evidence="2">NG1</strain>
    </source>
</reference>
<feature type="region of interest" description="Disordered" evidence="1">
    <location>
        <begin position="88"/>
        <end position="107"/>
    </location>
</feature>
<evidence type="ECO:0000313" key="3">
    <source>
        <dbReference type="Proteomes" id="UP000240325"/>
    </source>
</evidence>
<dbReference type="Proteomes" id="UP000240325">
    <property type="component" value="Segment"/>
</dbReference>
<organism evidence="2">
    <name type="scientific">Bodo saltans virus</name>
    <dbReference type="NCBI Taxonomy" id="2024608"/>
    <lineage>
        <taxon>Viruses</taxon>
        <taxon>Varidnaviria</taxon>
        <taxon>Bamfordvirae</taxon>
        <taxon>Nucleocytoviricota</taxon>
        <taxon>Megaviricetes</taxon>
        <taxon>Imitervirales</taxon>
        <taxon>Mimiviridae</taxon>
        <taxon>Klosneuvirinae</taxon>
        <taxon>Theiavirus</taxon>
        <taxon>Theiavirus salishense</taxon>
    </lineage>
</organism>
<evidence type="ECO:0000256" key="1">
    <source>
        <dbReference type="SAM" id="MobiDB-lite"/>
    </source>
</evidence>